<comment type="caution">
    <text evidence="7">The sequence shown here is derived from an EMBL/GenBank/DDBJ whole genome shotgun (WGS) entry which is preliminary data.</text>
</comment>
<keyword evidence="4 6" id="KW-1133">Transmembrane helix</keyword>
<evidence type="ECO:0000313" key="7">
    <source>
        <dbReference type="EMBL" id="NEN23907.1"/>
    </source>
</evidence>
<feature type="transmembrane region" description="Helical" evidence="6">
    <location>
        <begin position="30"/>
        <end position="49"/>
    </location>
</feature>
<evidence type="ECO:0000256" key="6">
    <source>
        <dbReference type="SAM" id="Phobius"/>
    </source>
</evidence>
<dbReference type="PROSITE" id="PS01309">
    <property type="entry name" value="UPF0057"/>
    <property type="match status" value="1"/>
</dbReference>
<sequence length="53" mass="5925">MGILEILLAIFLPPVAVFLRFGFSGKFWLNLLLTILGILPGMIHALYVLSRPE</sequence>
<evidence type="ECO:0000313" key="8">
    <source>
        <dbReference type="Proteomes" id="UP000486602"/>
    </source>
</evidence>
<reference evidence="7 8" key="1">
    <citation type="submission" date="2020-02" db="EMBL/GenBank/DDBJ databases">
        <title>Out from the shadows clarifying the taxonomy of the family Cryomorphaceae and related taxa by utilizing the GTDB taxonomic framework.</title>
        <authorList>
            <person name="Bowman J.P."/>
        </authorList>
    </citation>
    <scope>NUCLEOTIDE SEQUENCE [LARGE SCALE GENOMIC DNA]</scope>
    <source>
        <strain evidence="7 8">QSSC 1-22</strain>
    </source>
</reference>
<proteinExistence type="inferred from homology"/>
<keyword evidence="8" id="KW-1185">Reference proteome</keyword>
<dbReference type="Proteomes" id="UP000486602">
    <property type="component" value="Unassembled WGS sequence"/>
</dbReference>
<evidence type="ECO:0000256" key="1">
    <source>
        <dbReference type="ARBA" id="ARBA00004370"/>
    </source>
</evidence>
<keyword evidence="3 6" id="KW-0812">Transmembrane</keyword>
<accession>A0A7K3WQG8</accession>
<evidence type="ECO:0000256" key="4">
    <source>
        <dbReference type="ARBA" id="ARBA00022989"/>
    </source>
</evidence>
<dbReference type="Pfam" id="PF01679">
    <property type="entry name" value="Pmp3"/>
    <property type="match status" value="1"/>
</dbReference>
<name>A0A7K3WQG8_9FLAO</name>
<evidence type="ECO:0000256" key="5">
    <source>
        <dbReference type="ARBA" id="ARBA00023136"/>
    </source>
</evidence>
<evidence type="ECO:0000256" key="2">
    <source>
        <dbReference type="ARBA" id="ARBA00009530"/>
    </source>
</evidence>
<dbReference type="GO" id="GO:0016020">
    <property type="term" value="C:membrane"/>
    <property type="evidence" value="ECO:0007669"/>
    <property type="project" value="UniProtKB-SubCell"/>
</dbReference>
<dbReference type="InterPro" id="IPR000612">
    <property type="entry name" value="PMP3"/>
</dbReference>
<dbReference type="AlphaFoldDB" id="A0A7K3WQG8"/>
<dbReference type="EMBL" id="JAAGVY010000017">
    <property type="protein sequence ID" value="NEN23907.1"/>
    <property type="molecule type" value="Genomic_DNA"/>
</dbReference>
<dbReference type="PANTHER" id="PTHR21659:SF117">
    <property type="entry name" value="OS03G0286900 PROTEIN"/>
    <property type="match status" value="1"/>
</dbReference>
<evidence type="ECO:0000256" key="3">
    <source>
        <dbReference type="ARBA" id="ARBA00022692"/>
    </source>
</evidence>
<dbReference type="PANTHER" id="PTHR21659">
    <property type="entry name" value="HYDROPHOBIC PROTEIN RCI2 LOW TEMPERATURE AND SALT RESPONSIVE PROTEIN LTI6 -RELATED"/>
    <property type="match status" value="1"/>
</dbReference>
<protein>
    <submittedName>
        <fullName evidence="7">YqaE/Pmp3 family membrane protein</fullName>
    </submittedName>
</protein>
<organism evidence="7 8">
    <name type="scientific">Cryomorpha ignava</name>
    <dbReference type="NCBI Taxonomy" id="101383"/>
    <lineage>
        <taxon>Bacteria</taxon>
        <taxon>Pseudomonadati</taxon>
        <taxon>Bacteroidota</taxon>
        <taxon>Flavobacteriia</taxon>
        <taxon>Flavobacteriales</taxon>
        <taxon>Cryomorphaceae</taxon>
        <taxon>Cryomorpha</taxon>
    </lineage>
</organism>
<feature type="transmembrane region" description="Helical" evidence="6">
    <location>
        <begin position="6"/>
        <end position="23"/>
    </location>
</feature>
<comment type="subcellular location">
    <subcellularLocation>
        <location evidence="1">Membrane</location>
    </subcellularLocation>
</comment>
<gene>
    <name evidence="7" type="ORF">G3O08_10390</name>
</gene>
<keyword evidence="5 6" id="KW-0472">Membrane</keyword>
<comment type="similarity">
    <text evidence="2">Belongs to the UPF0057 (PMP3) family.</text>
</comment>
<dbReference type="RefSeq" id="WP_163285300.1">
    <property type="nucleotide sequence ID" value="NZ_JAAGVY010000017.1"/>
</dbReference>